<feature type="domain" description="Endonuclease/exonuclease/phosphatase" evidence="2">
    <location>
        <begin position="27"/>
        <end position="337"/>
    </location>
</feature>
<name>A0A015TS95_BACFG</name>
<keyword evidence="3" id="KW-0540">Nuclease</keyword>
<sequence length="344" mass="39637">MLRLFFILLISLSSLFLSAQNRPPFRVVFWNTENFFDTRHDSLKNDMVFLPHSMRHWNHRRYKKKLDNVARTLTAIGEWNFPALIGLCEVENDTVMRDLTLYSPLKEAGYRYVMTHCSDLRGINVALLYQRDRFKLLSYSALSVGNFKGHRPTRDILHVSGLLLTGDTLDIMVAHLPSRSGGVRQSEPYRLYAAQKLKDAADSLINVRPSAKLIIMGDFNDYPTDKSVVQVLQALSPEVSTHHDRLYHLLARKAKDRNFGSYKYQGEWGLLDHLIVSGTLLDISGTLFTEEKKANVARLPFLLTKDEKYGGMQPFRTYVGMKYQEGYSDHLPVYVDFETNQSEY</sequence>
<keyword evidence="3" id="KW-0255">Endonuclease</keyword>
<dbReference type="GO" id="GO:0004519">
    <property type="term" value="F:endonuclease activity"/>
    <property type="evidence" value="ECO:0007669"/>
    <property type="project" value="UniProtKB-KW"/>
</dbReference>
<proteinExistence type="predicted"/>
<comment type="caution">
    <text evidence="3">The sequence shown here is derived from an EMBL/GenBank/DDBJ whole genome shotgun (WGS) entry which is preliminary data.</text>
</comment>
<reference evidence="3 4" key="1">
    <citation type="submission" date="2014-02" db="EMBL/GenBank/DDBJ databases">
        <authorList>
            <person name="Sears C."/>
            <person name="Carroll K."/>
            <person name="Sack B.R."/>
            <person name="Qadri F."/>
            <person name="Myers L.L."/>
            <person name="Chung G.-T."/>
            <person name="Escheverria P."/>
            <person name="Fraser C.M."/>
            <person name="Sadzewicz L."/>
            <person name="Shefchek K.A."/>
            <person name="Tallon L."/>
            <person name="Das S.P."/>
            <person name="Daugherty S."/>
            <person name="Mongodin E.F."/>
        </authorList>
    </citation>
    <scope>NUCLEOTIDE SEQUENCE [LARGE SCALE GENOMIC DNA]</scope>
    <source>
        <strain evidence="4">3988T(B)14</strain>
    </source>
</reference>
<keyword evidence="1" id="KW-0732">Signal</keyword>
<feature type="chain" id="PRO_5001476649" evidence="1">
    <location>
        <begin position="20"/>
        <end position="344"/>
    </location>
</feature>
<dbReference type="GO" id="GO:0004527">
    <property type="term" value="F:exonuclease activity"/>
    <property type="evidence" value="ECO:0007669"/>
    <property type="project" value="UniProtKB-KW"/>
</dbReference>
<dbReference type="Pfam" id="PF19580">
    <property type="entry name" value="Exo_endo_phos_3"/>
    <property type="match status" value="1"/>
</dbReference>
<evidence type="ECO:0000259" key="2">
    <source>
        <dbReference type="Pfam" id="PF19580"/>
    </source>
</evidence>
<dbReference type="RefSeq" id="WP_022347748.1">
    <property type="nucleotide sequence ID" value="NZ_JGCY01000356.1"/>
</dbReference>
<dbReference type="Gene3D" id="3.60.10.10">
    <property type="entry name" value="Endonuclease/exonuclease/phosphatase"/>
    <property type="match status" value="1"/>
</dbReference>
<evidence type="ECO:0000313" key="3">
    <source>
        <dbReference type="EMBL" id="EXY73511.1"/>
    </source>
</evidence>
<dbReference type="PANTHER" id="PTHR42834:SF1">
    <property type="entry name" value="ENDONUCLEASE_EXONUCLEASE_PHOSPHATASE FAMILY PROTEIN (AFU_ORTHOLOGUE AFUA_3G09210)"/>
    <property type="match status" value="1"/>
</dbReference>
<keyword evidence="3" id="KW-0269">Exonuclease</keyword>
<dbReference type="PANTHER" id="PTHR42834">
    <property type="entry name" value="ENDONUCLEASE/EXONUCLEASE/PHOSPHATASE FAMILY PROTEIN (AFU_ORTHOLOGUE AFUA_3G09210)"/>
    <property type="match status" value="1"/>
</dbReference>
<evidence type="ECO:0000256" key="1">
    <source>
        <dbReference type="SAM" id="SignalP"/>
    </source>
</evidence>
<evidence type="ECO:0000313" key="4">
    <source>
        <dbReference type="Proteomes" id="UP000020529"/>
    </source>
</evidence>
<dbReference type="PATRIC" id="fig|1339315.3.peg.3346"/>
<feature type="signal peptide" evidence="1">
    <location>
        <begin position="1"/>
        <end position="19"/>
    </location>
</feature>
<protein>
    <submittedName>
        <fullName evidence="3">Endonuclease/Exonuclease/phosphatase family protein</fullName>
    </submittedName>
</protein>
<dbReference type="SUPFAM" id="SSF56219">
    <property type="entry name" value="DNase I-like"/>
    <property type="match status" value="1"/>
</dbReference>
<accession>A0A015TS95</accession>
<dbReference type="AlphaFoldDB" id="A0A015TS95"/>
<dbReference type="Proteomes" id="UP000020529">
    <property type="component" value="Unassembled WGS sequence"/>
</dbReference>
<keyword evidence="3" id="KW-0378">Hydrolase</keyword>
<dbReference type="InterPro" id="IPR036691">
    <property type="entry name" value="Endo/exonu/phosph_ase_sf"/>
</dbReference>
<dbReference type="InterPro" id="IPR005135">
    <property type="entry name" value="Endo/exonuclease/phosphatase"/>
</dbReference>
<organism evidence="3 4">
    <name type="scientific">Bacteroides fragilis str. 3988T(B)14</name>
    <dbReference type="NCBI Taxonomy" id="1339315"/>
    <lineage>
        <taxon>Bacteria</taxon>
        <taxon>Pseudomonadati</taxon>
        <taxon>Bacteroidota</taxon>
        <taxon>Bacteroidia</taxon>
        <taxon>Bacteroidales</taxon>
        <taxon>Bacteroidaceae</taxon>
        <taxon>Bacteroides</taxon>
    </lineage>
</organism>
<dbReference type="EMBL" id="JGCY01000356">
    <property type="protein sequence ID" value="EXY73511.1"/>
    <property type="molecule type" value="Genomic_DNA"/>
</dbReference>
<gene>
    <name evidence="3" type="ORF">M124_2657</name>
</gene>